<evidence type="ECO:0000313" key="2">
    <source>
        <dbReference type="EMBL" id="MBC3873895.1"/>
    </source>
</evidence>
<accession>A0ABR6YB84</accession>
<dbReference type="RefSeq" id="WP_186941930.1">
    <property type="nucleotide sequence ID" value="NZ_JACOGA010000008.1"/>
</dbReference>
<reference evidence="2 3" key="1">
    <citation type="submission" date="2020-08" db="EMBL/GenBank/DDBJ databases">
        <title>Novel species isolated from subtropical streams in China.</title>
        <authorList>
            <person name="Lu H."/>
        </authorList>
    </citation>
    <scope>NUCLEOTIDE SEQUENCE [LARGE SCALE GENOMIC DNA]</scope>
    <source>
        <strain evidence="2 3">LX15W</strain>
    </source>
</reference>
<name>A0ABR6YB84_9BURK</name>
<dbReference type="EMBL" id="JACOGA010000008">
    <property type="protein sequence ID" value="MBC3873895.1"/>
    <property type="molecule type" value="Genomic_DNA"/>
</dbReference>
<evidence type="ECO:0000256" key="1">
    <source>
        <dbReference type="SAM" id="MobiDB-lite"/>
    </source>
</evidence>
<comment type="caution">
    <text evidence="2">The sequence shown here is derived from an EMBL/GenBank/DDBJ whole genome shotgun (WGS) entry which is preliminary data.</text>
</comment>
<evidence type="ECO:0000313" key="3">
    <source>
        <dbReference type="Proteomes" id="UP000624279"/>
    </source>
</evidence>
<protein>
    <submittedName>
        <fullName evidence="2">Uncharacterized protein</fullName>
    </submittedName>
</protein>
<keyword evidence="3" id="KW-1185">Reference proteome</keyword>
<proteinExistence type="predicted"/>
<feature type="region of interest" description="Disordered" evidence="1">
    <location>
        <begin position="59"/>
        <end position="112"/>
    </location>
</feature>
<gene>
    <name evidence="2" type="ORF">H8K55_09860</name>
</gene>
<organism evidence="2 3">
    <name type="scientific">Undibacterium flavidum</name>
    <dbReference type="NCBI Taxonomy" id="2762297"/>
    <lineage>
        <taxon>Bacteria</taxon>
        <taxon>Pseudomonadati</taxon>
        <taxon>Pseudomonadota</taxon>
        <taxon>Betaproteobacteria</taxon>
        <taxon>Burkholderiales</taxon>
        <taxon>Oxalobacteraceae</taxon>
        <taxon>Undibacterium</taxon>
    </lineage>
</organism>
<sequence>MPASSRHQLLVFLLILLLHLSAIWLFSHLHRSQPAASKTNMQLVFIQTEKLVLSTTSPTMPMQQNQHKAEQTRTRSKATPPLSITSNKAFDNITTETKRDNPPGSEVPVKSPELNRDVGRISQLLERDLRFDEQKLQAAKPPNQIVREYWSKQNHPYKDKWDELAHKIEKAGKPRDLQIETFKAMDGTQISKIDGRCYKAPDPGRTYLHQEEVRQVICPR</sequence>
<dbReference type="Proteomes" id="UP000624279">
    <property type="component" value="Unassembled WGS sequence"/>
</dbReference>
<feature type="compositionally biased region" description="Polar residues" evidence="1">
    <location>
        <begin position="82"/>
        <end position="95"/>
    </location>
</feature>